<reference evidence="1 2" key="1">
    <citation type="submission" date="2019-04" db="EMBL/GenBank/DDBJ databases">
        <title>Friends and foes A comparative genomics study of 23 Aspergillus species from section Flavi.</title>
        <authorList>
            <consortium name="DOE Joint Genome Institute"/>
            <person name="Kjaerbolling I."/>
            <person name="Vesth T."/>
            <person name="Frisvad J.C."/>
            <person name="Nybo J.L."/>
            <person name="Theobald S."/>
            <person name="Kildgaard S."/>
            <person name="Isbrandt T."/>
            <person name="Kuo A."/>
            <person name="Sato A."/>
            <person name="Lyhne E.K."/>
            <person name="Kogle M.E."/>
            <person name="Wiebenga A."/>
            <person name="Kun R.S."/>
            <person name="Lubbers R.J."/>
            <person name="Makela M.R."/>
            <person name="Barry K."/>
            <person name="Chovatia M."/>
            <person name="Clum A."/>
            <person name="Daum C."/>
            <person name="Haridas S."/>
            <person name="He G."/>
            <person name="LaButti K."/>
            <person name="Lipzen A."/>
            <person name="Mondo S."/>
            <person name="Riley R."/>
            <person name="Salamov A."/>
            <person name="Simmons B.A."/>
            <person name="Magnuson J.K."/>
            <person name="Henrissat B."/>
            <person name="Mortensen U.H."/>
            <person name="Larsen T.O."/>
            <person name="Devries R.P."/>
            <person name="Grigoriev I.V."/>
            <person name="Machida M."/>
            <person name="Baker S.E."/>
            <person name="Andersen M.R."/>
        </authorList>
    </citation>
    <scope>NUCLEOTIDE SEQUENCE [LARGE SCALE GENOMIC DNA]</scope>
    <source>
        <strain evidence="1 2">CBS 117625</strain>
    </source>
</reference>
<dbReference type="AlphaFoldDB" id="A0A5N6SYU4"/>
<dbReference type="GeneID" id="43638446"/>
<feature type="non-terminal residue" evidence="1">
    <location>
        <position position="68"/>
    </location>
</feature>
<proteinExistence type="predicted"/>
<accession>A0A5N6SYU4</accession>
<evidence type="ECO:0000313" key="2">
    <source>
        <dbReference type="Proteomes" id="UP000325672"/>
    </source>
</evidence>
<dbReference type="EMBL" id="ML743568">
    <property type="protein sequence ID" value="KAE8139077.1"/>
    <property type="molecule type" value="Genomic_DNA"/>
</dbReference>
<sequence>MHSDDRSPGLVVMMFRSSIISLLSSFVLTMHSAPGIIKVIGTVRLITPVIHRRKQGNDERLSNLICLT</sequence>
<dbReference type="Proteomes" id="UP000325672">
    <property type="component" value="Unassembled WGS sequence"/>
</dbReference>
<dbReference type="RefSeq" id="XP_031915140.1">
    <property type="nucleotide sequence ID" value="XM_032054236.1"/>
</dbReference>
<keyword evidence="2" id="KW-1185">Reference proteome</keyword>
<organism evidence="1 2">
    <name type="scientific">Aspergillus pseudotamarii</name>
    <dbReference type="NCBI Taxonomy" id="132259"/>
    <lineage>
        <taxon>Eukaryota</taxon>
        <taxon>Fungi</taxon>
        <taxon>Dikarya</taxon>
        <taxon>Ascomycota</taxon>
        <taxon>Pezizomycotina</taxon>
        <taxon>Eurotiomycetes</taxon>
        <taxon>Eurotiomycetidae</taxon>
        <taxon>Eurotiales</taxon>
        <taxon>Aspergillaceae</taxon>
        <taxon>Aspergillus</taxon>
        <taxon>Aspergillus subgen. Circumdati</taxon>
    </lineage>
</organism>
<evidence type="ECO:0000313" key="1">
    <source>
        <dbReference type="EMBL" id="KAE8139077.1"/>
    </source>
</evidence>
<protein>
    <submittedName>
        <fullName evidence="1">Uncharacterized protein</fullName>
    </submittedName>
</protein>
<name>A0A5N6SYU4_ASPPS</name>
<gene>
    <name evidence="1" type="ORF">BDV38DRAFT_243548</name>
</gene>